<protein>
    <submittedName>
        <fullName evidence="3">Mammalian cell entry protein</fullName>
    </submittedName>
</protein>
<dbReference type="Proteomes" id="UP000178953">
    <property type="component" value="Unassembled WGS sequence"/>
</dbReference>
<organism evidence="3 4">
    <name type="scientific">Mycolicibacterium grossiae</name>
    <dbReference type="NCBI Taxonomy" id="1552759"/>
    <lineage>
        <taxon>Bacteria</taxon>
        <taxon>Bacillati</taxon>
        <taxon>Actinomycetota</taxon>
        <taxon>Actinomycetes</taxon>
        <taxon>Mycobacteriales</taxon>
        <taxon>Mycobacteriaceae</taxon>
        <taxon>Mycolicibacterium</taxon>
    </lineage>
</organism>
<dbReference type="PANTHER" id="PTHR37042">
    <property type="entry name" value="OUTER MEMBRANE PROTEIN RV1973"/>
    <property type="match status" value="1"/>
</dbReference>
<dbReference type="PANTHER" id="PTHR37042:SF4">
    <property type="entry name" value="OUTER MEMBRANE PROTEIN RV1973"/>
    <property type="match status" value="1"/>
</dbReference>
<accession>A0A1E8Q3S4</accession>
<dbReference type="OrthoDB" id="4750467at2"/>
<comment type="caution">
    <text evidence="3">The sequence shown here is derived from an EMBL/GenBank/DDBJ whole genome shotgun (WGS) entry which is preliminary data.</text>
</comment>
<evidence type="ECO:0000256" key="2">
    <source>
        <dbReference type="ARBA" id="ARBA00023136"/>
    </source>
</evidence>
<dbReference type="AlphaFoldDB" id="A0A1E8Q3S4"/>
<dbReference type="GO" id="GO:0016020">
    <property type="term" value="C:membrane"/>
    <property type="evidence" value="ECO:0007669"/>
    <property type="project" value="UniProtKB-SubCell"/>
</dbReference>
<keyword evidence="4" id="KW-1185">Reference proteome</keyword>
<keyword evidence="2" id="KW-0472">Membrane</keyword>
<dbReference type="RefSeq" id="WP_070353671.1">
    <property type="nucleotide sequence ID" value="NZ_CP043474.1"/>
</dbReference>
<sequence>MGRWTTRLALALGVLLAVGFVGLSAFGGYMWWDRDQLAAEQQTREELGPCTGDRQPPNCDLAAQQIPLVFGYDFQTVERSLTDAYQLLTPAYRREFEERANQDIIPQARDRQVISQANVVGTGVLDAHRDSASVLVFMNRTVTDKSKQPVYDGSRLRVDYEKIDGQWKINFITPV</sequence>
<reference evidence="3 4" key="1">
    <citation type="submission" date="2016-09" db="EMBL/GenBank/DDBJ databases">
        <title>genome sequence of Mycobacterium sp. 739 SCH.</title>
        <authorList>
            <person name="Greninger A.L."/>
            <person name="Qin X."/>
            <person name="Jerome K."/>
            <person name="Vora S."/>
            <person name="Quinn K."/>
        </authorList>
    </citation>
    <scope>NUCLEOTIDE SEQUENCE [LARGE SCALE GENOMIC DNA]</scope>
    <source>
        <strain evidence="3 4">SCH</strain>
    </source>
</reference>
<name>A0A1E8Q3S4_9MYCO</name>
<dbReference type="EMBL" id="MCHX01000028">
    <property type="protein sequence ID" value="OFJ53233.1"/>
    <property type="molecule type" value="Genomic_DNA"/>
</dbReference>
<gene>
    <name evidence="3" type="ORF">BEL07_13790</name>
</gene>
<comment type="subcellular location">
    <subcellularLocation>
        <location evidence="1">Membrane</location>
    </subcellularLocation>
</comment>
<proteinExistence type="predicted"/>
<evidence type="ECO:0000313" key="4">
    <source>
        <dbReference type="Proteomes" id="UP000178953"/>
    </source>
</evidence>
<evidence type="ECO:0000313" key="3">
    <source>
        <dbReference type="EMBL" id="OFJ53233.1"/>
    </source>
</evidence>
<evidence type="ECO:0000256" key="1">
    <source>
        <dbReference type="ARBA" id="ARBA00004370"/>
    </source>
</evidence>